<sequence length="55" mass="6703">LCIKATFNGAHRPKRLKIHYRLAWWSDDKPPKRSYKWLNGFVDFLQEWLDELEGK</sequence>
<gene>
    <name evidence="1" type="ORF">LCGC14_2273040</name>
</gene>
<feature type="non-terminal residue" evidence="1">
    <location>
        <position position="1"/>
    </location>
</feature>
<dbReference type="AlphaFoldDB" id="A0A0F9FRK9"/>
<name>A0A0F9FRK9_9ZZZZ</name>
<proteinExistence type="predicted"/>
<reference evidence="1" key="1">
    <citation type="journal article" date="2015" name="Nature">
        <title>Complex archaea that bridge the gap between prokaryotes and eukaryotes.</title>
        <authorList>
            <person name="Spang A."/>
            <person name="Saw J.H."/>
            <person name="Jorgensen S.L."/>
            <person name="Zaremba-Niedzwiedzka K."/>
            <person name="Martijn J."/>
            <person name="Lind A.E."/>
            <person name="van Eijk R."/>
            <person name="Schleper C."/>
            <person name="Guy L."/>
            <person name="Ettema T.J."/>
        </authorList>
    </citation>
    <scope>NUCLEOTIDE SEQUENCE</scope>
</reference>
<comment type="caution">
    <text evidence="1">The sequence shown here is derived from an EMBL/GenBank/DDBJ whole genome shotgun (WGS) entry which is preliminary data.</text>
</comment>
<protein>
    <submittedName>
        <fullName evidence="1">Uncharacterized protein</fullName>
    </submittedName>
</protein>
<dbReference type="EMBL" id="LAZR01031463">
    <property type="protein sequence ID" value="KKL53682.1"/>
    <property type="molecule type" value="Genomic_DNA"/>
</dbReference>
<accession>A0A0F9FRK9</accession>
<evidence type="ECO:0000313" key="1">
    <source>
        <dbReference type="EMBL" id="KKL53682.1"/>
    </source>
</evidence>
<organism evidence="1">
    <name type="scientific">marine sediment metagenome</name>
    <dbReference type="NCBI Taxonomy" id="412755"/>
    <lineage>
        <taxon>unclassified sequences</taxon>
        <taxon>metagenomes</taxon>
        <taxon>ecological metagenomes</taxon>
    </lineage>
</organism>